<dbReference type="GO" id="GO:0004074">
    <property type="term" value="F:biliverdin reductase [NAD(P)H] activity"/>
    <property type="evidence" value="ECO:0007669"/>
    <property type="project" value="TreeGrafter"/>
</dbReference>
<dbReference type="Proteomes" id="UP000625711">
    <property type="component" value="Unassembled WGS sequence"/>
</dbReference>
<name>A0A834IW32_RHYFE</name>
<reference evidence="2" key="1">
    <citation type="submission" date="2020-08" db="EMBL/GenBank/DDBJ databases">
        <title>Genome sequencing and assembly of the red palm weevil Rhynchophorus ferrugineus.</title>
        <authorList>
            <person name="Dias G.B."/>
            <person name="Bergman C.M."/>
            <person name="Manee M."/>
        </authorList>
    </citation>
    <scope>NUCLEOTIDE SEQUENCE</scope>
    <source>
        <strain evidence="2">AA-2017</strain>
        <tissue evidence="2">Whole larva</tissue>
    </source>
</reference>
<evidence type="ECO:0000313" key="3">
    <source>
        <dbReference type="Proteomes" id="UP000625711"/>
    </source>
</evidence>
<accession>A0A834IW32</accession>
<dbReference type="PANTHER" id="PTHR43355:SF2">
    <property type="entry name" value="FLAVIN REDUCTASE (NADPH)"/>
    <property type="match status" value="1"/>
</dbReference>
<keyword evidence="3" id="KW-1185">Reference proteome</keyword>
<dbReference type="InterPro" id="IPR036291">
    <property type="entry name" value="NAD(P)-bd_dom_sf"/>
</dbReference>
<dbReference type="OrthoDB" id="419598at2759"/>
<dbReference type="SUPFAM" id="SSF51735">
    <property type="entry name" value="NAD(P)-binding Rossmann-fold domains"/>
    <property type="match status" value="1"/>
</dbReference>
<feature type="domain" description="NAD(P)-binding" evidence="1">
    <location>
        <begin position="8"/>
        <end position="168"/>
    </location>
</feature>
<proteinExistence type="predicted"/>
<evidence type="ECO:0000313" key="2">
    <source>
        <dbReference type="EMBL" id="KAF7280947.1"/>
    </source>
</evidence>
<dbReference type="InterPro" id="IPR051606">
    <property type="entry name" value="Polyketide_Oxido-like"/>
</dbReference>
<dbReference type="InterPro" id="IPR016040">
    <property type="entry name" value="NAD(P)-bd_dom"/>
</dbReference>
<dbReference type="Pfam" id="PF13460">
    <property type="entry name" value="NAD_binding_10"/>
    <property type="match status" value="1"/>
</dbReference>
<sequence>MNKIVIFGSTGVTGLCATEAAIKKGKHVRAFVRDPSKLPSTLQEQLEIFKGDVLNYEDVYKAIQNTQAVVVVLGTRNSLKPTTDMSDGLKNIIKAMNELNIEIVSVCLSAFLFPQFAGDKLPPTYRDITADHQRMLDALKESNLKFIAILPPHIADKPESEYKVENNQYLGKANMWNSINLELSITTDSTKQLLGTDGSGESFTWPNNISPFRRIRDVGNLSDEASKLRSLAVLLRFHSLLIKSQHFCKYSGYLCRGTSTRSILKITINIM</sequence>
<dbReference type="AlphaFoldDB" id="A0A834IW32"/>
<dbReference type="EMBL" id="JAACXV010000267">
    <property type="protein sequence ID" value="KAF7280947.1"/>
    <property type="molecule type" value="Genomic_DNA"/>
</dbReference>
<comment type="caution">
    <text evidence="2">The sequence shown here is derived from an EMBL/GenBank/DDBJ whole genome shotgun (WGS) entry which is preliminary data.</text>
</comment>
<dbReference type="Gene3D" id="3.40.50.720">
    <property type="entry name" value="NAD(P)-binding Rossmann-like Domain"/>
    <property type="match status" value="1"/>
</dbReference>
<organism evidence="2 3">
    <name type="scientific">Rhynchophorus ferrugineus</name>
    <name type="common">Red palm weevil</name>
    <name type="synonym">Curculio ferrugineus</name>
    <dbReference type="NCBI Taxonomy" id="354439"/>
    <lineage>
        <taxon>Eukaryota</taxon>
        <taxon>Metazoa</taxon>
        <taxon>Ecdysozoa</taxon>
        <taxon>Arthropoda</taxon>
        <taxon>Hexapoda</taxon>
        <taxon>Insecta</taxon>
        <taxon>Pterygota</taxon>
        <taxon>Neoptera</taxon>
        <taxon>Endopterygota</taxon>
        <taxon>Coleoptera</taxon>
        <taxon>Polyphaga</taxon>
        <taxon>Cucujiformia</taxon>
        <taxon>Curculionidae</taxon>
        <taxon>Dryophthorinae</taxon>
        <taxon>Rhynchophorus</taxon>
    </lineage>
</organism>
<dbReference type="PANTHER" id="PTHR43355">
    <property type="entry name" value="FLAVIN REDUCTASE (NADPH)"/>
    <property type="match status" value="1"/>
</dbReference>
<evidence type="ECO:0000259" key="1">
    <source>
        <dbReference type="Pfam" id="PF13460"/>
    </source>
</evidence>
<dbReference type="GO" id="GO:0042602">
    <property type="term" value="F:riboflavin reductase (NADPH) activity"/>
    <property type="evidence" value="ECO:0007669"/>
    <property type="project" value="TreeGrafter"/>
</dbReference>
<gene>
    <name evidence="2" type="ORF">GWI33_005280</name>
</gene>
<protein>
    <recommendedName>
        <fullName evidence="1">NAD(P)-binding domain-containing protein</fullName>
    </recommendedName>
</protein>